<sequence>MEMVGNPFKKTKRALSNKCIYFPAVIRRLKDLTEILNIWKYLITYCIIESIIKDTSSFICSGKLSYYRTKNARDTNGAEIEAILDLHYLAGVYHRNRVNLEEL</sequence>
<proteinExistence type="predicted"/>
<name>A0A8X6PGD5_NEPPI</name>
<dbReference type="AlphaFoldDB" id="A0A8X6PGD5"/>
<dbReference type="OrthoDB" id="6779804at2759"/>
<comment type="caution">
    <text evidence="1">The sequence shown here is derived from an EMBL/GenBank/DDBJ whole genome shotgun (WGS) entry which is preliminary data.</text>
</comment>
<gene>
    <name evidence="1" type="ORF">NPIL_677971</name>
</gene>
<accession>A0A8X6PGD5</accession>
<protein>
    <submittedName>
        <fullName evidence="1">Uncharacterized protein</fullName>
    </submittedName>
</protein>
<evidence type="ECO:0000313" key="1">
    <source>
        <dbReference type="EMBL" id="GFT69029.1"/>
    </source>
</evidence>
<evidence type="ECO:0000313" key="2">
    <source>
        <dbReference type="Proteomes" id="UP000887013"/>
    </source>
</evidence>
<keyword evidence="2" id="KW-1185">Reference proteome</keyword>
<dbReference type="Proteomes" id="UP000887013">
    <property type="component" value="Unassembled WGS sequence"/>
</dbReference>
<organism evidence="1 2">
    <name type="scientific">Nephila pilipes</name>
    <name type="common">Giant wood spider</name>
    <name type="synonym">Nephila maculata</name>
    <dbReference type="NCBI Taxonomy" id="299642"/>
    <lineage>
        <taxon>Eukaryota</taxon>
        <taxon>Metazoa</taxon>
        <taxon>Ecdysozoa</taxon>
        <taxon>Arthropoda</taxon>
        <taxon>Chelicerata</taxon>
        <taxon>Arachnida</taxon>
        <taxon>Araneae</taxon>
        <taxon>Araneomorphae</taxon>
        <taxon>Entelegynae</taxon>
        <taxon>Araneoidea</taxon>
        <taxon>Nephilidae</taxon>
        <taxon>Nephila</taxon>
    </lineage>
</organism>
<dbReference type="EMBL" id="BMAW01116069">
    <property type="protein sequence ID" value="GFT69029.1"/>
    <property type="molecule type" value="Genomic_DNA"/>
</dbReference>
<reference evidence="1" key="1">
    <citation type="submission" date="2020-08" db="EMBL/GenBank/DDBJ databases">
        <title>Multicomponent nature underlies the extraordinary mechanical properties of spider dragline silk.</title>
        <authorList>
            <person name="Kono N."/>
            <person name="Nakamura H."/>
            <person name="Mori M."/>
            <person name="Yoshida Y."/>
            <person name="Ohtoshi R."/>
            <person name="Malay A.D."/>
            <person name="Moran D.A.P."/>
            <person name="Tomita M."/>
            <person name="Numata K."/>
            <person name="Arakawa K."/>
        </authorList>
    </citation>
    <scope>NUCLEOTIDE SEQUENCE</scope>
</reference>